<evidence type="ECO:0000313" key="2">
    <source>
        <dbReference type="EMBL" id="SFV26922.1"/>
    </source>
</evidence>
<proteinExistence type="predicted"/>
<organism evidence="2 3">
    <name type="scientific">Hyphomicrobium facile</name>
    <dbReference type="NCBI Taxonomy" id="51670"/>
    <lineage>
        <taxon>Bacteria</taxon>
        <taxon>Pseudomonadati</taxon>
        <taxon>Pseudomonadota</taxon>
        <taxon>Alphaproteobacteria</taxon>
        <taxon>Hyphomicrobiales</taxon>
        <taxon>Hyphomicrobiaceae</taxon>
        <taxon>Hyphomicrobium</taxon>
    </lineage>
</organism>
<reference evidence="3" key="1">
    <citation type="submission" date="2016-10" db="EMBL/GenBank/DDBJ databases">
        <authorList>
            <person name="Varghese N."/>
            <person name="Submissions S."/>
        </authorList>
    </citation>
    <scope>NUCLEOTIDE SEQUENCE [LARGE SCALE GENOMIC DNA]</scope>
    <source>
        <strain evidence="3">DSM 1565</strain>
    </source>
</reference>
<accession>A0A1I7MWY1</accession>
<keyword evidence="1" id="KW-0732">Signal</keyword>
<dbReference type="Proteomes" id="UP000199423">
    <property type="component" value="Unassembled WGS sequence"/>
</dbReference>
<keyword evidence="3" id="KW-1185">Reference proteome</keyword>
<sequence length="94" mass="10562">MRKVVFGFIAISSTLIATSALAEPAFSTRAPAAQSMVQKADYYRWHRWHGGPRFYGGPGWGYGYGGCYGVRHLCADRWGWGGPGFRRCMWRHGC</sequence>
<evidence type="ECO:0000256" key="1">
    <source>
        <dbReference type="SAM" id="SignalP"/>
    </source>
</evidence>
<dbReference type="EMBL" id="FPCH01000001">
    <property type="protein sequence ID" value="SFV26922.1"/>
    <property type="molecule type" value="Genomic_DNA"/>
</dbReference>
<protein>
    <recommendedName>
        <fullName evidence="4">Sulfur globule protein</fullName>
    </recommendedName>
</protein>
<gene>
    <name evidence="2" type="ORF">SAMN04488557_0632</name>
</gene>
<name>A0A1I7MWY1_9HYPH</name>
<feature type="signal peptide" evidence="1">
    <location>
        <begin position="1"/>
        <end position="22"/>
    </location>
</feature>
<evidence type="ECO:0008006" key="4">
    <source>
        <dbReference type="Google" id="ProtNLM"/>
    </source>
</evidence>
<dbReference type="AlphaFoldDB" id="A0A1I7MWY1"/>
<dbReference type="STRING" id="51670.SAMN04488557_0632"/>
<feature type="chain" id="PRO_5011768689" description="Sulfur globule protein" evidence="1">
    <location>
        <begin position="23"/>
        <end position="94"/>
    </location>
</feature>
<evidence type="ECO:0000313" key="3">
    <source>
        <dbReference type="Proteomes" id="UP000199423"/>
    </source>
</evidence>
<dbReference type="RefSeq" id="WP_177228027.1">
    <property type="nucleotide sequence ID" value="NZ_FPCH01000001.1"/>
</dbReference>